<dbReference type="Pfam" id="PF03797">
    <property type="entry name" value="Autotransporter"/>
    <property type="match status" value="1"/>
</dbReference>
<gene>
    <name evidence="2" type="ORF">SAMN02910291_00056</name>
</gene>
<dbReference type="SUPFAM" id="SSF103515">
    <property type="entry name" value="Autotransporter"/>
    <property type="match status" value="1"/>
</dbReference>
<proteinExistence type="predicted"/>
<reference evidence="3" key="1">
    <citation type="submission" date="2016-11" db="EMBL/GenBank/DDBJ databases">
        <authorList>
            <person name="Jaros S."/>
            <person name="Januszkiewicz K."/>
            <person name="Wedrychowicz H."/>
        </authorList>
    </citation>
    <scope>NUCLEOTIDE SEQUENCE [LARGE SCALE GENOMIC DNA]</scope>
    <source>
        <strain evidence="3">DSM 7057</strain>
    </source>
</reference>
<dbReference type="InterPro" id="IPR005546">
    <property type="entry name" value="Autotransporte_beta"/>
</dbReference>
<organism evidence="2 3">
    <name type="scientific">Desulfovibrio desulfuricans</name>
    <dbReference type="NCBI Taxonomy" id="876"/>
    <lineage>
        <taxon>Bacteria</taxon>
        <taxon>Pseudomonadati</taxon>
        <taxon>Thermodesulfobacteriota</taxon>
        <taxon>Desulfovibrionia</taxon>
        <taxon>Desulfovibrionales</taxon>
        <taxon>Desulfovibrionaceae</taxon>
        <taxon>Desulfovibrio</taxon>
    </lineage>
</organism>
<evidence type="ECO:0000313" key="2">
    <source>
        <dbReference type="EMBL" id="SFW11949.1"/>
    </source>
</evidence>
<evidence type="ECO:0000313" key="3">
    <source>
        <dbReference type="Proteomes" id="UP000182680"/>
    </source>
</evidence>
<name>A0AA94HPX2_DESDE</name>
<evidence type="ECO:0000259" key="1">
    <source>
        <dbReference type="PROSITE" id="PS51208"/>
    </source>
</evidence>
<dbReference type="Gene3D" id="2.40.128.130">
    <property type="entry name" value="Autotransporter beta-domain"/>
    <property type="match status" value="1"/>
</dbReference>
<dbReference type="AlphaFoldDB" id="A0AA94HPX2"/>
<protein>
    <submittedName>
        <fullName evidence="2">Autotransporter beta-domain-containing protein</fullName>
    </submittedName>
</protein>
<dbReference type="SMART" id="SM00869">
    <property type="entry name" value="Autotransporter"/>
    <property type="match status" value="1"/>
</dbReference>
<comment type="caution">
    <text evidence="2">The sequence shown here is derived from an EMBL/GenBank/DDBJ whole genome shotgun (WGS) entry which is preliminary data.</text>
</comment>
<dbReference type="Proteomes" id="UP000182680">
    <property type="component" value="Unassembled WGS sequence"/>
</dbReference>
<dbReference type="PROSITE" id="PS51208">
    <property type="entry name" value="AUTOTRANSPORTER"/>
    <property type="match status" value="1"/>
</dbReference>
<dbReference type="InterPro" id="IPR036709">
    <property type="entry name" value="Autotransporte_beta_dom_sf"/>
</dbReference>
<dbReference type="EMBL" id="FPIW01000002">
    <property type="protein sequence ID" value="SFW11949.1"/>
    <property type="molecule type" value="Genomic_DNA"/>
</dbReference>
<accession>A0AA94HPX2</accession>
<sequence length="321" mass="34721">MTMAANNAAGAAITQRTSIAQPDGNGMQSVSLNKAEGAAKNGMALWIMPLYQSQNAWSMEAGDSYDLKWHGGLGGVALGGDYTFDNALRAGIAFNIGGGYAEGEGDLAKTTNSFSFWGLGAYAGWAKENFGLTADVNYTSTYNKVKQELPGAMQMRDLKSDITAYALSTGLRAEYKLNTQYVDIIPHLGVRYMYVSTDSYDVKSNGTVMRGDEMNQNIWTFPIGVTFSKQVETGNGWYVKPNLDLGIIPATGDIEARSKIRFTGTGTKAELDTHTMDYMSYTGGLGLDFGNDNLSLGVNYNIQASEHSTSHGVFGTVRYEF</sequence>
<feature type="domain" description="Autotransporter" evidence="1">
    <location>
        <begin position="38"/>
        <end position="321"/>
    </location>
</feature>